<name>A0A1M4ZLL5_9FIRM</name>
<keyword evidence="2" id="KW-1185">Reference proteome</keyword>
<accession>A0A1M4ZLL5</accession>
<gene>
    <name evidence="1" type="ORF">SAMN02745784_03103</name>
</gene>
<dbReference type="STRING" id="1123404.SAMN02745784_03103"/>
<organism evidence="1 2">
    <name type="scientific">Tissierella praeacuta DSM 18095</name>
    <dbReference type="NCBI Taxonomy" id="1123404"/>
    <lineage>
        <taxon>Bacteria</taxon>
        <taxon>Bacillati</taxon>
        <taxon>Bacillota</taxon>
        <taxon>Tissierellia</taxon>
        <taxon>Tissierellales</taxon>
        <taxon>Tissierellaceae</taxon>
        <taxon>Tissierella</taxon>
    </lineage>
</organism>
<dbReference type="AlphaFoldDB" id="A0A1M4ZLL5"/>
<protein>
    <recommendedName>
        <fullName evidence="3">HipA-like C-terminal domain-containing protein</fullName>
    </recommendedName>
</protein>
<dbReference type="Gene3D" id="1.10.1070.20">
    <property type="match status" value="1"/>
</dbReference>
<proteinExistence type="predicted"/>
<sequence>MKAIDEQSLVEPQKLKDFFWDMFIADAFLGNFDRHNGNWGILIDEQN</sequence>
<evidence type="ECO:0008006" key="3">
    <source>
        <dbReference type="Google" id="ProtNLM"/>
    </source>
</evidence>
<reference evidence="2" key="1">
    <citation type="submission" date="2016-11" db="EMBL/GenBank/DDBJ databases">
        <authorList>
            <person name="Varghese N."/>
            <person name="Submissions S."/>
        </authorList>
    </citation>
    <scope>NUCLEOTIDE SEQUENCE [LARGE SCALE GENOMIC DNA]</scope>
    <source>
        <strain evidence="2">DSM 18095</strain>
    </source>
</reference>
<dbReference type="RefSeq" id="WP_200778252.1">
    <property type="nucleotide sequence ID" value="NZ_FQTY01000027.1"/>
</dbReference>
<dbReference type="Proteomes" id="UP000184114">
    <property type="component" value="Unassembled WGS sequence"/>
</dbReference>
<dbReference type="GeneID" id="90996721"/>
<evidence type="ECO:0000313" key="2">
    <source>
        <dbReference type="Proteomes" id="UP000184114"/>
    </source>
</evidence>
<evidence type="ECO:0000313" key="1">
    <source>
        <dbReference type="EMBL" id="SHF18894.1"/>
    </source>
</evidence>
<dbReference type="EMBL" id="FQTY01000027">
    <property type="protein sequence ID" value="SHF18894.1"/>
    <property type="molecule type" value="Genomic_DNA"/>
</dbReference>